<evidence type="ECO:0000313" key="2">
    <source>
        <dbReference type="EMBL" id="SHI71542.1"/>
    </source>
</evidence>
<dbReference type="CDD" id="cd04301">
    <property type="entry name" value="NAT_SF"/>
    <property type="match status" value="1"/>
</dbReference>
<name>A0A1M6DEA8_9FIRM</name>
<dbReference type="Pfam" id="PF00583">
    <property type="entry name" value="Acetyltransf_1"/>
    <property type="match status" value="1"/>
</dbReference>
<gene>
    <name evidence="2" type="ORF">SAMN05444373_100756</name>
</gene>
<dbReference type="InterPro" id="IPR000182">
    <property type="entry name" value="GNAT_dom"/>
</dbReference>
<dbReference type="RefSeq" id="WP_188118349.1">
    <property type="nucleotide sequence ID" value="NZ_FQZP01000007.1"/>
</dbReference>
<organism evidence="2 3">
    <name type="scientific">Thermoclostridium caenicola</name>
    <dbReference type="NCBI Taxonomy" id="659425"/>
    <lineage>
        <taxon>Bacteria</taxon>
        <taxon>Bacillati</taxon>
        <taxon>Bacillota</taxon>
        <taxon>Clostridia</taxon>
        <taxon>Eubacteriales</taxon>
        <taxon>Oscillospiraceae</taxon>
        <taxon>Thermoclostridium</taxon>
    </lineage>
</organism>
<sequence>MFEVREIHNKDQKTSITLEIMHALPEWFSPPEDIDRKSVTHREMPFFAAFDGDRAIGFIALKIQNAYTMDMYNLGVLKEYHRQGVGGALL</sequence>
<evidence type="ECO:0000313" key="3">
    <source>
        <dbReference type="Proteomes" id="UP000324781"/>
    </source>
</evidence>
<dbReference type="InterPro" id="IPR016181">
    <property type="entry name" value="Acyl_CoA_acyltransferase"/>
</dbReference>
<accession>A0A1M6DEA8</accession>
<dbReference type="PROSITE" id="PS51186">
    <property type="entry name" value="GNAT"/>
    <property type="match status" value="1"/>
</dbReference>
<dbReference type="Proteomes" id="UP000324781">
    <property type="component" value="Unassembled WGS sequence"/>
</dbReference>
<keyword evidence="2" id="KW-0808">Transferase</keyword>
<feature type="domain" description="N-acetyltransferase" evidence="1">
    <location>
        <begin position="7"/>
        <end position="90"/>
    </location>
</feature>
<reference evidence="2 3" key="1">
    <citation type="submission" date="2016-11" db="EMBL/GenBank/DDBJ databases">
        <authorList>
            <person name="Varghese N."/>
            <person name="Submissions S."/>
        </authorList>
    </citation>
    <scope>NUCLEOTIDE SEQUENCE [LARGE SCALE GENOMIC DNA]</scope>
    <source>
        <strain evidence="2 3">DSM 19027</strain>
    </source>
</reference>
<dbReference type="GO" id="GO:0016747">
    <property type="term" value="F:acyltransferase activity, transferring groups other than amino-acyl groups"/>
    <property type="evidence" value="ECO:0007669"/>
    <property type="project" value="InterPro"/>
</dbReference>
<proteinExistence type="predicted"/>
<protein>
    <submittedName>
        <fullName evidence="2">Acetyltransferase (GNAT) domain-containing protein</fullName>
    </submittedName>
</protein>
<dbReference type="Gene3D" id="3.40.630.30">
    <property type="match status" value="1"/>
</dbReference>
<evidence type="ECO:0000259" key="1">
    <source>
        <dbReference type="PROSITE" id="PS51186"/>
    </source>
</evidence>
<keyword evidence="3" id="KW-1185">Reference proteome</keyword>
<dbReference type="EMBL" id="FQZP01000007">
    <property type="protein sequence ID" value="SHI71542.1"/>
    <property type="molecule type" value="Genomic_DNA"/>
</dbReference>
<dbReference type="AlphaFoldDB" id="A0A1M6DEA8"/>
<dbReference type="SUPFAM" id="SSF55729">
    <property type="entry name" value="Acyl-CoA N-acyltransferases (Nat)"/>
    <property type="match status" value="1"/>
</dbReference>